<dbReference type="AlphaFoldDB" id="A0A5C6E6G1"/>
<keyword evidence="1" id="KW-1133">Transmembrane helix</keyword>
<accession>A0A5C6E6G1</accession>
<reference evidence="2 3" key="1">
    <citation type="submission" date="2019-02" db="EMBL/GenBank/DDBJ databases">
        <title>Deep-cultivation of Planctomycetes and their phenomic and genomic characterization uncovers novel biology.</title>
        <authorList>
            <person name="Wiegand S."/>
            <person name="Jogler M."/>
            <person name="Boedeker C."/>
            <person name="Pinto D."/>
            <person name="Vollmers J."/>
            <person name="Rivas-Marin E."/>
            <person name="Kohn T."/>
            <person name="Peeters S.H."/>
            <person name="Heuer A."/>
            <person name="Rast P."/>
            <person name="Oberbeckmann S."/>
            <person name="Bunk B."/>
            <person name="Jeske O."/>
            <person name="Meyerdierks A."/>
            <person name="Storesund J.E."/>
            <person name="Kallscheuer N."/>
            <person name="Luecker S."/>
            <person name="Lage O.M."/>
            <person name="Pohl T."/>
            <person name="Merkel B.J."/>
            <person name="Hornburger P."/>
            <person name="Mueller R.-W."/>
            <person name="Bruemmer F."/>
            <person name="Labrenz M."/>
            <person name="Spormann A.M."/>
            <person name="Op Den Camp H."/>
            <person name="Overmann J."/>
            <person name="Amann R."/>
            <person name="Jetten M.S.M."/>
            <person name="Mascher T."/>
            <person name="Medema M.H."/>
            <person name="Devos D.P."/>
            <person name="Kaster A.-K."/>
            <person name="Ovreas L."/>
            <person name="Rohde M."/>
            <person name="Galperin M.Y."/>
            <person name="Jogler C."/>
        </authorList>
    </citation>
    <scope>NUCLEOTIDE SEQUENCE [LARGE SCALE GENOMIC DNA]</scope>
    <source>
        <strain evidence="2 3">Q31b</strain>
    </source>
</reference>
<gene>
    <name evidence="2" type="ORF">Q31b_25880</name>
</gene>
<protein>
    <submittedName>
        <fullName evidence="2">Uncharacterized protein</fullName>
    </submittedName>
</protein>
<organism evidence="2 3">
    <name type="scientific">Novipirellula aureliae</name>
    <dbReference type="NCBI Taxonomy" id="2527966"/>
    <lineage>
        <taxon>Bacteria</taxon>
        <taxon>Pseudomonadati</taxon>
        <taxon>Planctomycetota</taxon>
        <taxon>Planctomycetia</taxon>
        <taxon>Pirellulales</taxon>
        <taxon>Pirellulaceae</taxon>
        <taxon>Novipirellula</taxon>
    </lineage>
</organism>
<evidence type="ECO:0000313" key="2">
    <source>
        <dbReference type="EMBL" id="TWU43547.1"/>
    </source>
</evidence>
<dbReference type="Proteomes" id="UP000315471">
    <property type="component" value="Unassembled WGS sequence"/>
</dbReference>
<keyword evidence="1" id="KW-0472">Membrane</keyword>
<evidence type="ECO:0000256" key="1">
    <source>
        <dbReference type="SAM" id="Phobius"/>
    </source>
</evidence>
<keyword evidence="3" id="KW-1185">Reference proteome</keyword>
<feature type="transmembrane region" description="Helical" evidence="1">
    <location>
        <begin position="59"/>
        <end position="85"/>
    </location>
</feature>
<feature type="transmembrane region" description="Helical" evidence="1">
    <location>
        <begin position="17"/>
        <end position="39"/>
    </location>
</feature>
<comment type="caution">
    <text evidence="2">The sequence shown here is derived from an EMBL/GenBank/DDBJ whole genome shotgun (WGS) entry which is preliminary data.</text>
</comment>
<proteinExistence type="predicted"/>
<evidence type="ECO:0000313" key="3">
    <source>
        <dbReference type="Proteomes" id="UP000315471"/>
    </source>
</evidence>
<sequence length="102" mass="11089">MMTVSPADRIAVRPPRIFLWCFGICAAIGLLGGVTWSIFADLNPDLIYHLDKGHIEVMVCLSLGAIVGAVLGIIVDGVCTILRFVKHRTAIAQSLDETRILE</sequence>
<keyword evidence="1" id="KW-0812">Transmembrane</keyword>
<dbReference type="EMBL" id="SJPY01000003">
    <property type="protein sequence ID" value="TWU43547.1"/>
    <property type="molecule type" value="Genomic_DNA"/>
</dbReference>
<dbReference type="RefSeq" id="WP_146599952.1">
    <property type="nucleotide sequence ID" value="NZ_SJPY01000003.1"/>
</dbReference>
<name>A0A5C6E6G1_9BACT</name>